<sequence length="404" mass="46997">MKTERENGIVRQVNTIQTKEERFNPFSWYEEMRNTEPVQWDEKRQVWDVFHYDGVKEVLEQKNIFSSDRRPPQNQRQTALGTSLINIDPPKHAEMRALVNKAFTPKAMKAWEPKIARITNELLQEVEHLEDIDIVEHLSYPLPVMVIADILGVPIEDQRQFKDWSDIIVAGPSNNERETLEKLQQEKMKANDELETYFYRIIEEKRTRPGDDIISLLLQAKEEGKQLTDEEIVGFSILLLIAGNETTTNLISNTIYCLMEDKASFERLKREKELLPSAIEEVLRYRSPVQALHRIVKEDVTLAGKKLKAGEHVVPWMGSAHRDAEYFEDPDVFKIDRKPNVHMAFGRGIHFCLGAPLARIEAKIMLAELIDRYPQMDWSPSFELKPIESTFVYGLKELLIRKNV</sequence>
<keyword evidence="3 7" id="KW-0479">Metal-binding</keyword>
<dbReference type="AlphaFoldDB" id="A0A0B6ATP7"/>
<dbReference type="InterPro" id="IPR017972">
    <property type="entry name" value="Cyt_P450_CS"/>
</dbReference>
<evidence type="ECO:0000313" key="9">
    <source>
        <dbReference type="Proteomes" id="UP000031829"/>
    </source>
</evidence>
<evidence type="ECO:0000256" key="3">
    <source>
        <dbReference type="ARBA" id="ARBA00022723"/>
    </source>
</evidence>
<dbReference type="GO" id="GO:0020037">
    <property type="term" value="F:heme binding"/>
    <property type="evidence" value="ECO:0007669"/>
    <property type="project" value="InterPro"/>
</dbReference>
<evidence type="ECO:0000313" key="8">
    <source>
        <dbReference type="EMBL" id="AJI24507.1"/>
    </source>
</evidence>
<dbReference type="SUPFAM" id="SSF48264">
    <property type="entry name" value="Cytochrome P450"/>
    <property type="match status" value="1"/>
</dbReference>
<dbReference type="FunFam" id="1.10.630.10:FF:000018">
    <property type="entry name" value="Cytochrome P450 monooxygenase"/>
    <property type="match status" value="1"/>
</dbReference>
<keyword evidence="6 7" id="KW-0503">Monooxygenase</keyword>
<accession>A0A0B6ATP7</accession>
<keyword evidence="2 7" id="KW-0349">Heme</keyword>
<evidence type="ECO:0000256" key="7">
    <source>
        <dbReference type="RuleBase" id="RU000461"/>
    </source>
</evidence>
<dbReference type="Gene3D" id="1.10.630.10">
    <property type="entry name" value="Cytochrome P450"/>
    <property type="match status" value="1"/>
</dbReference>
<dbReference type="PANTHER" id="PTHR46696:SF1">
    <property type="entry name" value="CYTOCHROME P450 YJIB-RELATED"/>
    <property type="match status" value="1"/>
</dbReference>
<dbReference type="Pfam" id="PF00067">
    <property type="entry name" value="p450"/>
    <property type="match status" value="1"/>
</dbReference>
<evidence type="ECO:0000256" key="2">
    <source>
        <dbReference type="ARBA" id="ARBA00022617"/>
    </source>
</evidence>
<dbReference type="KEGG" id="bmeg:BG04_798"/>
<evidence type="ECO:0000256" key="5">
    <source>
        <dbReference type="ARBA" id="ARBA00023004"/>
    </source>
</evidence>
<organism evidence="8 9">
    <name type="scientific">Priestia megaterium (strain ATCC 14581 / DSM 32 / CCUG 1817 / JCM 2506 / NBRC 15308 / NCIMB 9376 / NCTC 10342 / NRRL B-14308 / VKM B-512 / Ford 19)</name>
    <name type="common">Bacillus megaterium</name>
    <dbReference type="NCBI Taxonomy" id="1348623"/>
    <lineage>
        <taxon>Bacteria</taxon>
        <taxon>Bacillati</taxon>
        <taxon>Bacillota</taxon>
        <taxon>Bacilli</taxon>
        <taxon>Bacillales</taxon>
        <taxon>Bacillaceae</taxon>
        <taxon>Priestia</taxon>
    </lineage>
</organism>
<comment type="similarity">
    <text evidence="1 7">Belongs to the cytochrome P450 family.</text>
</comment>
<dbReference type="PANTHER" id="PTHR46696">
    <property type="entry name" value="P450, PUTATIVE (EUROFUNG)-RELATED"/>
    <property type="match status" value="1"/>
</dbReference>
<dbReference type="PROSITE" id="PS00086">
    <property type="entry name" value="CYTOCHROME_P450"/>
    <property type="match status" value="1"/>
</dbReference>
<dbReference type="PRINTS" id="PR00359">
    <property type="entry name" value="BP450"/>
</dbReference>
<keyword evidence="4 7" id="KW-0560">Oxidoreductase</keyword>
<dbReference type="CDD" id="cd11032">
    <property type="entry name" value="P450_EryK-like"/>
    <property type="match status" value="1"/>
</dbReference>
<evidence type="ECO:0000256" key="6">
    <source>
        <dbReference type="ARBA" id="ARBA00023033"/>
    </source>
</evidence>
<gene>
    <name evidence="8" type="ORF">BG04_798</name>
</gene>
<name>A0A0B6ATP7_PRIM2</name>
<protein>
    <submittedName>
        <fullName evidence="8">Cytochrome P450 family protein</fullName>
    </submittedName>
</protein>
<dbReference type="GO" id="GO:0016705">
    <property type="term" value="F:oxidoreductase activity, acting on paired donors, with incorporation or reduction of molecular oxygen"/>
    <property type="evidence" value="ECO:0007669"/>
    <property type="project" value="InterPro"/>
</dbReference>
<dbReference type="GO" id="GO:0004497">
    <property type="term" value="F:monooxygenase activity"/>
    <property type="evidence" value="ECO:0007669"/>
    <property type="project" value="UniProtKB-KW"/>
</dbReference>
<evidence type="ECO:0000256" key="1">
    <source>
        <dbReference type="ARBA" id="ARBA00010617"/>
    </source>
</evidence>
<dbReference type="HOGENOM" id="CLU_033716_0_2_9"/>
<evidence type="ECO:0000256" key="4">
    <source>
        <dbReference type="ARBA" id="ARBA00023002"/>
    </source>
</evidence>
<dbReference type="GeneID" id="93644282"/>
<dbReference type="GO" id="GO:0005506">
    <property type="term" value="F:iron ion binding"/>
    <property type="evidence" value="ECO:0007669"/>
    <property type="project" value="InterPro"/>
</dbReference>
<dbReference type="InterPro" id="IPR036396">
    <property type="entry name" value="Cyt_P450_sf"/>
</dbReference>
<dbReference type="EMBL" id="CP009920">
    <property type="protein sequence ID" value="AJI24507.1"/>
    <property type="molecule type" value="Genomic_DNA"/>
</dbReference>
<dbReference type="InterPro" id="IPR001128">
    <property type="entry name" value="Cyt_P450"/>
</dbReference>
<dbReference type="RefSeq" id="WP_034649587.1">
    <property type="nucleotide sequence ID" value="NZ_BCVB01000001.1"/>
</dbReference>
<dbReference type="InterPro" id="IPR002397">
    <property type="entry name" value="Cyt_P450_B"/>
</dbReference>
<keyword evidence="5 7" id="KW-0408">Iron</keyword>
<reference evidence="8 9" key="1">
    <citation type="journal article" date="2015" name="Genome Announc.">
        <title>Complete genome sequences for 35 biothreat assay-relevant bacillus species.</title>
        <authorList>
            <person name="Johnson S.L."/>
            <person name="Daligault H.E."/>
            <person name="Davenport K.W."/>
            <person name="Jaissle J."/>
            <person name="Frey K.G."/>
            <person name="Ladner J.T."/>
            <person name="Broomall S.M."/>
            <person name="Bishop-Lilly K.A."/>
            <person name="Bruce D.C."/>
            <person name="Gibbons H.S."/>
            <person name="Coyne S.R."/>
            <person name="Lo C.C."/>
            <person name="Meincke L."/>
            <person name="Munk A.C."/>
            <person name="Koroleva G.I."/>
            <person name="Rosenzweig C.N."/>
            <person name="Palacios G.F."/>
            <person name="Redden C.L."/>
            <person name="Minogue T.D."/>
            <person name="Chain P.S."/>
        </authorList>
    </citation>
    <scope>NUCLEOTIDE SEQUENCE [LARGE SCALE GENOMIC DNA]</scope>
    <source>
        <strain evidence="9">ATCC 14581 / DSM 32 / JCM 2506 / NBRC 15308 / NCIMB 9376 / NCTC 10342 / NRRL B-14308 / VKM B-512</strain>
    </source>
</reference>
<dbReference type="Proteomes" id="UP000031829">
    <property type="component" value="Chromosome"/>
</dbReference>
<proteinExistence type="inferred from homology"/>
<dbReference type="PRINTS" id="PR00385">
    <property type="entry name" value="P450"/>
</dbReference>